<gene>
    <name evidence="1" type="ORF">SEPMUDRAFT_149786</name>
</gene>
<organism evidence="1 2">
    <name type="scientific">Sphaerulina musiva (strain SO2202)</name>
    <name type="common">Poplar stem canker fungus</name>
    <name type="synonym">Septoria musiva</name>
    <dbReference type="NCBI Taxonomy" id="692275"/>
    <lineage>
        <taxon>Eukaryota</taxon>
        <taxon>Fungi</taxon>
        <taxon>Dikarya</taxon>
        <taxon>Ascomycota</taxon>
        <taxon>Pezizomycotina</taxon>
        <taxon>Dothideomycetes</taxon>
        <taxon>Dothideomycetidae</taxon>
        <taxon>Mycosphaerellales</taxon>
        <taxon>Mycosphaerellaceae</taxon>
        <taxon>Sphaerulina</taxon>
    </lineage>
</organism>
<proteinExistence type="predicted"/>
<dbReference type="EMBL" id="KB456265">
    <property type="protein sequence ID" value="EMF11969.1"/>
    <property type="molecule type" value="Genomic_DNA"/>
</dbReference>
<keyword evidence="2" id="KW-1185">Reference proteome</keyword>
<dbReference type="GeneID" id="27902904"/>
<sequence>MLYGASAVGTHPAALTRQSCCSYAAVELVQNSMAKNCQKNGHSLAGVELVPRNNKKSVLGCILYICFAIPTQPFELACVSERCTVQLGVTLEAGKAYLAEPGLSVLTRSYDGLYSHHGPSSGD</sequence>
<evidence type="ECO:0000313" key="1">
    <source>
        <dbReference type="EMBL" id="EMF11969.1"/>
    </source>
</evidence>
<dbReference type="HOGENOM" id="CLU_2016653_0_0_1"/>
<reference evidence="1 2" key="1">
    <citation type="journal article" date="2012" name="PLoS Pathog.">
        <title>Diverse lifestyles and strategies of plant pathogenesis encoded in the genomes of eighteen Dothideomycetes fungi.</title>
        <authorList>
            <person name="Ohm R.A."/>
            <person name="Feau N."/>
            <person name="Henrissat B."/>
            <person name="Schoch C.L."/>
            <person name="Horwitz B.A."/>
            <person name="Barry K.W."/>
            <person name="Condon B.J."/>
            <person name="Copeland A.C."/>
            <person name="Dhillon B."/>
            <person name="Glaser F."/>
            <person name="Hesse C.N."/>
            <person name="Kosti I."/>
            <person name="LaButti K."/>
            <person name="Lindquist E.A."/>
            <person name="Lucas S."/>
            <person name="Salamov A.A."/>
            <person name="Bradshaw R.E."/>
            <person name="Ciuffetti L."/>
            <person name="Hamelin R.C."/>
            <person name="Kema G.H.J."/>
            <person name="Lawrence C."/>
            <person name="Scott J.A."/>
            <person name="Spatafora J.W."/>
            <person name="Turgeon B.G."/>
            <person name="de Wit P.J.G.M."/>
            <person name="Zhong S."/>
            <person name="Goodwin S.B."/>
            <person name="Grigoriev I.V."/>
        </authorList>
    </citation>
    <scope>NUCLEOTIDE SEQUENCE [LARGE SCALE GENOMIC DNA]</scope>
    <source>
        <strain evidence="1 2">SO2202</strain>
    </source>
</reference>
<protein>
    <submittedName>
        <fullName evidence="1">Uncharacterized protein</fullName>
    </submittedName>
</protein>
<name>N1QHP4_SPHMS</name>
<dbReference type="RefSeq" id="XP_016760090.1">
    <property type="nucleotide sequence ID" value="XM_016905767.1"/>
</dbReference>
<accession>N1QHP4</accession>
<evidence type="ECO:0000313" key="2">
    <source>
        <dbReference type="Proteomes" id="UP000016931"/>
    </source>
</evidence>
<dbReference type="Proteomes" id="UP000016931">
    <property type="component" value="Unassembled WGS sequence"/>
</dbReference>
<dbReference type="AlphaFoldDB" id="N1QHP4"/>